<dbReference type="CDD" id="cd08662">
    <property type="entry name" value="M13"/>
    <property type="match status" value="1"/>
</dbReference>
<comment type="cofactor">
    <cofactor evidence="1">
        <name>Zn(2+)</name>
        <dbReference type="ChEBI" id="CHEBI:29105"/>
    </cofactor>
</comment>
<dbReference type="STRING" id="105231.A0A1Y1HUV6"/>
<feature type="domain" description="Peptidase M13 C-terminal" evidence="8">
    <location>
        <begin position="449"/>
        <end position="657"/>
    </location>
</feature>
<evidence type="ECO:0000259" key="9">
    <source>
        <dbReference type="Pfam" id="PF05649"/>
    </source>
</evidence>
<dbReference type="GO" id="GO:0005886">
    <property type="term" value="C:plasma membrane"/>
    <property type="evidence" value="ECO:0000318"/>
    <property type="project" value="GO_Central"/>
</dbReference>
<dbReference type="Gene3D" id="1.10.1380.10">
    <property type="entry name" value="Neutral endopeptidase , domain2"/>
    <property type="match status" value="1"/>
</dbReference>
<evidence type="ECO:0000256" key="3">
    <source>
        <dbReference type="ARBA" id="ARBA00022670"/>
    </source>
</evidence>
<comment type="similarity">
    <text evidence="2">Belongs to the peptidase M13 family.</text>
</comment>
<protein>
    <submittedName>
        <fullName evidence="10">M13 family peptidase</fullName>
    </submittedName>
</protein>
<gene>
    <name evidence="10" type="ORF">KFL_000670270</name>
</gene>
<dbReference type="Proteomes" id="UP000054558">
    <property type="component" value="Unassembled WGS sequence"/>
</dbReference>
<dbReference type="PANTHER" id="PTHR11733">
    <property type="entry name" value="ZINC METALLOPROTEASE FAMILY M13 NEPRILYSIN-RELATED"/>
    <property type="match status" value="1"/>
</dbReference>
<evidence type="ECO:0000313" key="10">
    <source>
        <dbReference type="EMBL" id="GAQ80969.1"/>
    </source>
</evidence>
<keyword evidence="7" id="KW-0482">Metalloprotease</keyword>
<evidence type="ECO:0000259" key="8">
    <source>
        <dbReference type="Pfam" id="PF01431"/>
    </source>
</evidence>
<dbReference type="OrthoDB" id="6475849at2759"/>
<dbReference type="InterPro" id="IPR018497">
    <property type="entry name" value="Peptidase_M13_C"/>
</dbReference>
<reference evidence="10 11" key="1">
    <citation type="journal article" date="2014" name="Nat. Commun.">
        <title>Klebsormidium flaccidum genome reveals primary factors for plant terrestrial adaptation.</title>
        <authorList>
            <person name="Hori K."/>
            <person name="Maruyama F."/>
            <person name="Fujisawa T."/>
            <person name="Togashi T."/>
            <person name="Yamamoto N."/>
            <person name="Seo M."/>
            <person name="Sato S."/>
            <person name="Yamada T."/>
            <person name="Mori H."/>
            <person name="Tajima N."/>
            <person name="Moriyama T."/>
            <person name="Ikeuchi M."/>
            <person name="Watanabe M."/>
            <person name="Wada H."/>
            <person name="Kobayashi K."/>
            <person name="Saito M."/>
            <person name="Masuda T."/>
            <person name="Sasaki-Sekimoto Y."/>
            <person name="Mashiguchi K."/>
            <person name="Awai K."/>
            <person name="Shimojima M."/>
            <person name="Masuda S."/>
            <person name="Iwai M."/>
            <person name="Nobusawa T."/>
            <person name="Narise T."/>
            <person name="Kondo S."/>
            <person name="Saito H."/>
            <person name="Sato R."/>
            <person name="Murakawa M."/>
            <person name="Ihara Y."/>
            <person name="Oshima-Yamada Y."/>
            <person name="Ohtaka K."/>
            <person name="Satoh M."/>
            <person name="Sonobe K."/>
            <person name="Ishii M."/>
            <person name="Ohtani R."/>
            <person name="Kanamori-Sato M."/>
            <person name="Honoki R."/>
            <person name="Miyazaki D."/>
            <person name="Mochizuki H."/>
            <person name="Umetsu J."/>
            <person name="Higashi K."/>
            <person name="Shibata D."/>
            <person name="Kamiya Y."/>
            <person name="Sato N."/>
            <person name="Nakamura Y."/>
            <person name="Tabata S."/>
            <person name="Ida S."/>
            <person name="Kurokawa K."/>
            <person name="Ohta H."/>
        </authorList>
    </citation>
    <scope>NUCLEOTIDE SEQUENCE [LARGE SCALE GENOMIC DNA]</scope>
    <source>
        <strain evidence="10 11">NIES-2285</strain>
    </source>
</reference>
<keyword evidence="11" id="KW-1185">Reference proteome</keyword>
<dbReference type="AlphaFoldDB" id="A0A1Y1HUV6"/>
<organism evidence="10 11">
    <name type="scientific">Klebsormidium nitens</name>
    <name type="common">Green alga</name>
    <name type="synonym">Ulothrix nitens</name>
    <dbReference type="NCBI Taxonomy" id="105231"/>
    <lineage>
        <taxon>Eukaryota</taxon>
        <taxon>Viridiplantae</taxon>
        <taxon>Streptophyta</taxon>
        <taxon>Klebsormidiophyceae</taxon>
        <taxon>Klebsormidiales</taxon>
        <taxon>Klebsormidiaceae</taxon>
        <taxon>Klebsormidium</taxon>
    </lineage>
</organism>
<dbReference type="EMBL" id="DF237016">
    <property type="protein sequence ID" value="GAQ80969.1"/>
    <property type="molecule type" value="Genomic_DNA"/>
</dbReference>
<keyword evidence="3" id="KW-0645">Protease</keyword>
<dbReference type="Pfam" id="PF05649">
    <property type="entry name" value="Peptidase_M13_N"/>
    <property type="match status" value="1"/>
</dbReference>
<dbReference type="PRINTS" id="PR00786">
    <property type="entry name" value="NEPRILYSIN"/>
</dbReference>
<feature type="domain" description="Peptidase M13 N-terminal" evidence="9">
    <location>
        <begin position="24"/>
        <end position="397"/>
    </location>
</feature>
<name>A0A1Y1HUV6_KLENI</name>
<dbReference type="Pfam" id="PF01431">
    <property type="entry name" value="Peptidase_M13"/>
    <property type="match status" value="1"/>
</dbReference>
<evidence type="ECO:0000256" key="7">
    <source>
        <dbReference type="ARBA" id="ARBA00023049"/>
    </source>
</evidence>
<dbReference type="GO" id="GO:0016485">
    <property type="term" value="P:protein processing"/>
    <property type="evidence" value="ECO:0000318"/>
    <property type="project" value="GO_Central"/>
</dbReference>
<keyword evidence="4" id="KW-0479">Metal-binding</keyword>
<keyword evidence="6" id="KW-0862">Zinc</keyword>
<accession>A0A1Y1HUV6</accession>
<sequence length="660" mass="74683">MPMAPAEDEFKAIDPANLDRSVSPGDDFFSFANGTWCKSNPIPSDYSRWGAFEVMNEKNLAMLKKIVDDAMQDTSATGTVQKVGTFWRSAVDTEGIEAAALTPLADWFKAIEQGGNRSRIVAQLHRKGIRPLFTLVDSADSKNSGQSIAHLYQGGLGLPDRDFYVLPEKEEIRGKYKDHLTAVFKLLGKSDEEAKASSVAVFSFEKRLAEASLTKVERRDPERVYNKRTWEEAQSAAAPGFDLGEYFRTVGKEVVEVNLEHPDFFNAVGRHLADLSDADWKAYLTWNVVHSLSEYLPEAFVRADFEFYKKVLDGQQDDKPRWKKMLGLLDWAVGEALGELYVHQVFSPEAKQRALVIVGVIQETMEERLKTLAWMKDETKKRALEKLGTFKVKIGYPDQWIDYGPLVVRDEPLVGNVLRAKEFHFERMLDRLDKPVDRTRWMMTPQTVNAYYHPKLNEIVFPAAILQFPFFDPRSDDAVNYGAMGGVIAHEITHGYDDQGRRFDATGNLADWWTPEDAEEFKRRAKVIVDQFSDYAVHGAKLNGELTQGENIADLGGVKIAYAAFQRAQKKQKQAGDDVATVNPGGEFTPAQRFFLSWAQVWRSNITKEQALKRVTTDPHSPADYRVNGIVCNVPEFYEAFGVKEGDNLFRSNSARVDIW</sequence>
<evidence type="ECO:0000256" key="2">
    <source>
        <dbReference type="ARBA" id="ARBA00007357"/>
    </source>
</evidence>
<dbReference type="GO" id="GO:0046872">
    <property type="term" value="F:metal ion binding"/>
    <property type="evidence" value="ECO:0007669"/>
    <property type="project" value="UniProtKB-KW"/>
</dbReference>
<dbReference type="PANTHER" id="PTHR11733:SF167">
    <property type="entry name" value="FI17812P1-RELATED"/>
    <property type="match status" value="1"/>
</dbReference>
<dbReference type="InterPro" id="IPR008753">
    <property type="entry name" value="Peptidase_M13_N"/>
</dbReference>
<dbReference type="GO" id="GO:0004222">
    <property type="term" value="F:metalloendopeptidase activity"/>
    <property type="evidence" value="ECO:0000318"/>
    <property type="project" value="GO_Central"/>
</dbReference>
<dbReference type="SUPFAM" id="SSF55486">
    <property type="entry name" value="Metalloproteases ('zincins'), catalytic domain"/>
    <property type="match status" value="1"/>
</dbReference>
<dbReference type="OMA" id="FGWAQVW"/>
<dbReference type="InterPro" id="IPR000718">
    <property type="entry name" value="Peptidase_M13"/>
</dbReference>
<dbReference type="Gene3D" id="3.40.390.10">
    <property type="entry name" value="Collagenase (Catalytic Domain)"/>
    <property type="match status" value="1"/>
</dbReference>
<proteinExistence type="inferred from homology"/>
<evidence type="ECO:0000313" key="11">
    <source>
        <dbReference type="Proteomes" id="UP000054558"/>
    </source>
</evidence>
<keyword evidence="5" id="KW-0378">Hydrolase</keyword>
<dbReference type="InterPro" id="IPR042089">
    <property type="entry name" value="Peptidase_M13_dom_2"/>
</dbReference>
<evidence type="ECO:0000256" key="1">
    <source>
        <dbReference type="ARBA" id="ARBA00001947"/>
    </source>
</evidence>
<dbReference type="PROSITE" id="PS51885">
    <property type="entry name" value="NEPRILYSIN"/>
    <property type="match status" value="1"/>
</dbReference>
<evidence type="ECO:0000256" key="4">
    <source>
        <dbReference type="ARBA" id="ARBA00022723"/>
    </source>
</evidence>
<evidence type="ECO:0000256" key="5">
    <source>
        <dbReference type="ARBA" id="ARBA00022801"/>
    </source>
</evidence>
<dbReference type="InterPro" id="IPR024079">
    <property type="entry name" value="MetalloPept_cat_dom_sf"/>
</dbReference>
<evidence type="ECO:0000256" key="6">
    <source>
        <dbReference type="ARBA" id="ARBA00022833"/>
    </source>
</evidence>